<protein>
    <submittedName>
        <fullName evidence="1">Uncharacterized protein</fullName>
    </submittedName>
</protein>
<dbReference type="RefSeq" id="WP_101626153.1">
    <property type="nucleotide sequence ID" value="NZ_CP071591.1"/>
</dbReference>
<reference evidence="2 4" key="2">
    <citation type="submission" date="2021-03" db="EMBL/GenBank/DDBJ databases">
        <title>Genome sequencing of Bifidobacterium imperatoris JCM 32708.</title>
        <authorList>
            <person name="Kim J."/>
        </authorList>
    </citation>
    <scope>NUCLEOTIDE SEQUENCE [LARGE SCALE GENOMIC DNA]</scope>
    <source>
        <strain evidence="2 4">JCM 32708</strain>
    </source>
</reference>
<dbReference type="EMBL" id="CP071591">
    <property type="protein sequence ID" value="QSY56945.1"/>
    <property type="molecule type" value="Genomic_DNA"/>
</dbReference>
<sequence>MSRFDPESSVNVFDPVLTHVEDSGDPYRFMLNISCEEGSLVIRDLSMSDMVRINRRFAEEIRKARHVRAKLVNHL</sequence>
<evidence type="ECO:0000313" key="4">
    <source>
        <dbReference type="Proteomes" id="UP000663067"/>
    </source>
</evidence>
<evidence type="ECO:0000313" key="3">
    <source>
        <dbReference type="Proteomes" id="UP000234855"/>
    </source>
</evidence>
<dbReference type="AlphaFoldDB" id="A0A2N5IQX2"/>
<evidence type="ECO:0000313" key="2">
    <source>
        <dbReference type="EMBL" id="QSY56945.1"/>
    </source>
</evidence>
<name>A0A2N5IQX2_9BIFI</name>
<proteinExistence type="predicted"/>
<accession>A0A2N5IQX2</accession>
<organism evidence="1 3">
    <name type="scientific">Bifidobacterium imperatoris</name>
    <dbReference type="NCBI Taxonomy" id="2020965"/>
    <lineage>
        <taxon>Bacteria</taxon>
        <taxon>Bacillati</taxon>
        <taxon>Actinomycetota</taxon>
        <taxon>Actinomycetes</taxon>
        <taxon>Bifidobacteriales</taxon>
        <taxon>Bifidobacteriaceae</taxon>
        <taxon>Bifidobacterium</taxon>
    </lineage>
</organism>
<reference evidence="1 3" key="1">
    <citation type="submission" date="2017-07" db="EMBL/GenBank/DDBJ databases">
        <title>Bifidobacterium novel species.</title>
        <authorList>
            <person name="Lugli G.A."/>
            <person name="Milani C."/>
            <person name="Duranti S."/>
            <person name="Mangifesta M."/>
        </authorList>
    </citation>
    <scope>NUCLEOTIDE SEQUENCE [LARGE SCALE GENOMIC DNA]</scope>
    <source>
        <strain evidence="1 3">45</strain>
    </source>
</reference>
<dbReference type="Proteomes" id="UP000663067">
    <property type="component" value="Chromosome"/>
</dbReference>
<evidence type="ECO:0000313" key="1">
    <source>
        <dbReference type="EMBL" id="PLS24355.1"/>
    </source>
</evidence>
<keyword evidence="4" id="KW-1185">Reference proteome</keyword>
<gene>
    <name evidence="2" type="ORF">BLI708_06615</name>
    <name evidence="1" type="ORF">Tam1G_1618</name>
</gene>
<dbReference type="EMBL" id="NMWV01000023">
    <property type="protein sequence ID" value="PLS24355.1"/>
    <property type="molecule type" value="Genomic_DNA"/>
</dbReference>
<dbReference type="Proteomes" id="UP000234855">
    <property type="component" value="Unassembled WGS sequence"/>
</dbReference>